<reference evidence="3 4" key="1">
    <citation type="submission" date="2024-08" db="EMBL/GenBank/DDBJ databases">
        <title>Gnathostoma spinigerum genome.</title>
        <authorList>
            <person name="Gonzalez-Bertolin B."/>
            <person name="Monzon S."/>
            <person name="Zaballos A."/>
            <person name="Jimenez P."/>
            <person name="Dekumyoy P."/>
            <person name="Varona S."/>
            <person name="Cuesta I."/>
            <person name="Sumanam S."/>
            <person name="Adisakwattana P."/>
            <person name="Gasser R.B."/>
            <person name="Hernandez-Gonzalez A."/>
            <person name="Young N.D."/>
            <person name="Perteguer M.J."/>
        </authorList>
    </citation>
    <scope>NUCLEOTIDE SEQUENCE [LARGE SCALE GENOMIC DNA]</scope>
    <source>
        <strain evidence="3">AL3</strain>
        <tissue evidence="3">Liver</tissue>
    </source>
</reference>
<name>A0ABD6E3F7_9BILA</name>
<organism evidence="3 4">
    <name type="scientific">Gnathostoma spinigerum</name>
    <dbReference type="NCBI Taxonomy" id="75299"/>
    <lineage>
        <taxon>Eukaryota</taxon>
        <taxon>Metazoa</taxon>
        <taxon>Ecdysozoa</taxon>
        <taxon>Nematoda</taxon>
        <taxon>Chromadorea</taxon>
        <taxon>Rhabditida</taxon>
        <taxon>Spirurina</taxon>
        <taxon>Gnathostomatomorpha</taxon>
        <taxon>Gnathostomatoidea</taxon>
        <taxon>Gnathostomatidae</taxon>
        <taxon>Gnathostoma</taxon>
    </lineage>
</organism>
<dbReference type="InterPro" id="IPR002885">
    <property type="entry name" value="PPR_rpt"/>
</dbReference>
<dbReference type="Pfam" id="PF13812">
    <property type="entry name" value="PPR_3"/>
    <property type="match status" value="1"/>
</dbReference>
<dbReference type="PANTHER" id="PTHR46669:SF3">
    <property type="entry name" value="LEUCINE-RICH PPR MOTIF-CONTAINING PROTEIN, MITOCHONDRIAL"/>
    <property type="match status" value="1"/>
</dbReference>
<protein>
    <recommendedName>
        <fullName evidence="5">Pentatricopeptide repeat-containing protein</fullName>
    </recommendedName>
</protein>
<dbReference type="Gene3D" id="1.25.40.10">
    <property type="entry name" value="Tetratricopeptide repeat domain"/>
    <property type="match status" value="1"/>
</dbReference>
<evidence type="ECO:0000256" key="2">
    <source>
        <dbReference type="SAM" id="MobiDB-lite"/>
    </source>
</evidence>
<dbReference type="InterPro" id="IPR033490">
    <property type="entry name" value="LRP130"/>
</dbReference>
<evidence type="ECO:0008006" key="5">
    <source>
        <dbReference type="Google" id="ProtNLM"/>
    </source>
</evidence>
<feature type="repeat" description="PPR" evidence="1">
    <location>
        <begin position="216"/>
        <end position="250"/>
    </location>
</feature>
<accession>A0ABD6E3F7</accession>
<dbReference type="Proteomes" id="UP001608902">
    <property type="component" value="Unassembled WGS sequence"/>
</dbReference>
<comment type="caution">
    <text evidence="3">The sequence shown here is derived from an EMBL/GenBank/DDBJ whole genome shotgun (WGS) entry which is preliminary data.</text>
</comment>
<sequence>MTALYHLKTLRLFQRTCPRYMNSVAYLSVQPNQAHVLPSSELRSSEKVHGRNPPLQPYKNKRLMMSPIRKQIGRYKQKGIDSEEEELIERHREGLENLNWLTLTDAANSIEWKQKVTPRMLDLVVHLVSNPETNVSNLSDHSVAVIISSAGSLCRSLPPAVRSKKLKKITENLSKRGAKLGVEARNALLNAEIDNGVVVNVVKALEEYSLSDCDPDIQTYTALARAYARRGNVRGIFEIIEYVKQNGMAVNQSLFESLVSSLSLSNEDDKAMNIIQEAFPLVFCDSLGTSRSLFPSIRRLSILLHGQPNELST</sequence>
<evidence type="ECO:0000313" key="4">
    <source>
        <dbReference type="Proteomes" id="UP001608902"/>
    </source>
</evidence>
<dbReference type="PROSITE" id="PS51375">
    <property type="entry name" value="PPR"/>
    <property type="match status" value="1"/>
</dbReference>
<gene>
    <name evidence="3" type="ORF">AB6A40_001117</name>
</gene>
<dbReference type="AlphaFoldDB" id="A0ABD6E3F7"/>
<evidence type="ECO:0000313" key="3">
    <source>
        <dbReference type="EMBL" id="MFH4974408.1"/>
    </source>
</evidence>
<keyword evidence="4" id="KW-1185">Reference proteome</keyword>
<dbReference type="EMBL" id="JBGFUD010000379">
    <property type="protein sequence ID" value="MFH4974408.1"/>
    <property type="molecule type" value="Genomic_DNA"/>
</dbReference>
<feature type="region of interest" description="Disordered" evidence="2">
    <location>
        <begin position="40"/>
        <end position="59"/>
    </location>
</feature>
<dbReference type="InterPro" id="IPR011990">
    <property type="entry name" value="TPR-like_helical_dom_sf"/>
</dbReference>
<proteinExistence type="predicted"/>
<evidence type="ECO:0000256" key="1">
    <source>
        <dbReference type="PROSITE-ProRule" id="PRU00708"/>
    </source>
</evidence>
<dbReference type="PANTHER" id="PTHR46669">
    <property type="entry name" value="LEUCINE-RICH PPR MOTIF-CONTAINING PROTEIN, MITOCHONDRIAL"/>
    <property type="match status" value="1"/>
</dbReference>